<keyword evidence="3" id="KW-1185">Reference proteome</keyword>
<keyword evidence="1" id="KW-0472">Membrane</keyword>
<accession>A0ABV5GK36</accession>
<feature type="transmembrane region" description="Helical" evidence="1">
    <location>
        <begin position="116"/>
        <end position="135"/>
    </location>
</feature>
<evidence type="ECO:0000256" key="1">
    <source>
        <dbReference type="SAM" id="Phobius"/>
    </source>
</evidence>
<keyword evidence="1" id="KW-1133">Transmembrane helix</keyword>
<sequence length="144" mass="16213">MKTTLKITTAIAFIWIGFVCAISFMEAWLKFQAPNITTALGLGIGQLVFGALNKVELFLSTSIIVLLLLQIKKTKNINLYFIIAFVILLLQTFWLLPALNERAIKIIQGITTSKSQLHFVFVALEIIKVISLFLFGKNQLKQLQ</sequence>
<gene>
    <name evidence="2" type="ORF">ACFFVF_04325</name>
</gene>
<reference evidence="2 3" key="1">
    <citation type="submission" date="2024-09" db="EMBL/GenBank/DDBJ databases">
        <authorList>
            <person name="Sun Q."/>
            <person name="Mori K."/>
        </authorList>
    </citation>
    <scope>NUCLEOTIDE SEQUENCE [LARGE SCALE GENOMIC DNA]</scope>
    <source>
        <strain evidence="2 3">CECT 7955</strain>
    </source>
</reference>
<dbReference type="EMBL" id="JBHMEY010000009">
    <property type="protein sequence ID" value="MFB9095729.1"/>
    <property type="molecule type" value="Genomic_DNA"/>
</dbReference>
<feature type="transmembrane region" description="Helical" evidence="1">
    <location>
        <begin position="7"/>
        <end position="29"/>
    </location>
</feature>
<evidence type="ECO:0000313" key="2">
    <source>
        <dbReference type="EMBL" id="MFB9095729.1"/>
    </source>
</evidence>
<organism evidence="2 3">
    <name type="scientific">Flavobacterium jumunjinense</name>
    <dbReference type="NCBI Taxonomy" id="998845"/>
    <lineage>
        <taxon>Bacteria</taxon>
        <taxon>Pseudomonadati</taxon>
        <taxon>Bacteroidota</taxon>
        <taxon>Flavobacteriia</taxon>
        <taxon>Flavobacteriales</taxon>
        <taxon>Flavobacteriaceae</taxon>
        <taxon>Flavobacterium</taxon>
    </lineage>
</organism>
<evidence type="ECO:0000313" key="3">
    <source>
        <dbReference type="Proteomes" id="UP001589607"/>
    </source>
</evidence>
<evidence type="ECO:0008006" key="4">
    <source>
        <dbReference type="Google" id="ProtNLM"/>
    </source>
</evidence>
<feature type="transmembrane region" description="Helical" evidence="1">
    <location>
        <begin position="77"/>
        <end position="96"/>
    </location>
</feature>
<dbReference type="RefSeq" id="WP_236454950.1">
    <property type="nucleotide sequence ID" value="NZ_CBCSGE010000004.1"/>
</dbReference>
<comment type="caution">
    <text evidence="2">The sequence shown here is derived from an EMBL/GenBank/DDBJ whole genome shotgun (WGS) entry which is preliminary data.</text>
</comment>
<keyword evidence="1" id="KW-0812">Transmembrane</keyword>
<dbReference type="Proteomes" id="UP001589607">
    <property type="component" value="Unassembled WGS sequence"/>
</dbReference>
<name>A0ABV5GK36_9FLAO</name>
<protein>
    <recommendedName>
        <fullName evidence="4">DUF4149 domain-containing protein</fullName>
    </recommendedName>
</protein>
<feature type="transmembrane region" description="Helical" evidence="1">
    <location>
        <begin position="49"/>
        <end position="70"/>
    </location>
</feature>
<proteinExistence type="predicted"/>